<accession>A0A8C0JVM1</accession>
<dbReference type="Ensembl" id="ENSCAFT00020006711.1">
    <property type="protein sequence ID" value="ENSCAFP00020005808.1"/>
    <property type="gene ID" value="ENSCAFG00020003702.1"/>
</dbReference>
<dbReference type="InterPro" id="IPR002928">
    <property type="entry name" value="Myosin_tail"/>
</dbReference>
<evidence type="ECO:0000313" key="20">
    <source>
        <dbReference type="Ensembl" id="ENSCAFP00020005808.1"/>
    </source>
</evidence>
<reference evidence="20" key="1">
    <citation type="submission" date="2025-08" db="UniProtKB">
        <authorList>
            <consortium name="Ensembl"/>
        </authorList>
    </citation>
    <scope>IDENTIFICATION</scope>
</reference>
<dbReference type="GeneTree" id="ENSGT00940000163646"/>
<keyword evidence="6 16" id="KW-0547">Nucleotide-binding</keyword>
<dbReference type="Gene3D" id="6.10.250.2420">
    <property type="match status" value="1"/>
</dbReference>
<dbReference type="GO" id="GO:0006936">
    <property type="term" value="P:muscle contraction"/>
    <property type="evidence" value="ECO:0007669"/>
    <property type="project" value="TreeGrafter"/>
</dbReference>
<comment type="subunit">
    <text evidence="15">Muscle myosin is a hexameric protein that consists of 2 heavy chain subunits (MHC), 2 alkali light chain subunits (MLC) and 2 regulatory light chain subunits (MLC-2).</text>
</comment>
<comment type="function">
    <text evidence="14">Muscle contraction.</text>
</comment>
<dbReference type="Gene3D" id="1.10.10.820">
    <property type="match status" value="1"/>
</dbReference>
<evidence type="ECO:0000256" key="16">
    <source>
        <dbReference type="PROSITE-ProRule" id="PRU00782"/>
    </source>
</evidence>
<keyword evidence="9 17" id="KW-0175">Coiled coil</keyword>
<dbReference type="GO" id="GO:0030016">
    <property type="term" value="C:myofibril"/>
    <property type="evidence" value="ECO:0007669"/>
    <property type="project" value="UniProtKB-SubCell"/>
</dbReference>
<gene>
    <name evidence="20" type="primary">LOC112647579</name>
</gene>
<evidence type="ECO:0000313" key="21">
    <source>
        <dbReference type="Proteomes" id="UP000694391"/>
    </source>
</evidence>
<dbReference type="GO" id="GO:0000146">
    <property type="term" value="F:microfilament motor activity"/>
    <property type="evidence" value="ECO:0007669"/>
    <property type="project" value="TreeGrafter"/>
</dbReference>
<dbReference type="Gene3D" id="1.20.5.4820">
    <property type="match status" value="1"/>
</dbReference>
<dbReference type="FunFam" id="1.20.5.340:FF:000004">
    <property type="entry name" value="Myosin heavy chain"/>
    <property type="match status" value="1"/>
</dbReference>
<protein>
    <submittedName>
        <fullName evidence="20">Myosin heavy chain 4</fullName>
    </submittedName>
</protein>
<dbReference type="FunFam" id="1.20.5.340:FF:000006">
    <property type="entry name" value="Myosin heavy chain"/>
    <property type="match status" value="1"/>
</dbReference>
<dbReference type="FunFam" id="1.20.120.720:FF:000001">
    <property type="entry name" value="Myosin heavy chain, muscle"/>
    <property type="match status" value="1"/>
</dbReference>
<evidence type="ECO:0000256" key="14">
    <source>
        <dbReference type="ARBA" id="ARBA00037488"/>
    </source>
</evidence>
<keyword evidence="4" id="KW-0488">Methylation</keyword>
<evidence type="ECO:0000256" key="12">
    <source>
        <dbReference type="ARBA" id="ARBA00023179"/>
    </source>
</evidence>
<dbReference type="FunFam" id="1.20.5.340:FF:000013">
    <property type="entry name" value="Myosin heavy chain"/>
    <property type="match status" value="1"/>
</dbReference>
<dbReference type="FunFam" id="1.20.58.530:FF:000001">
    <property type="entry name" value="Myosin heavy chain"/>
    <property type="match status" value="1"/>
</dbReference>
<evidence type="ECO:0000256" key="17">
    <source>
        <dbReference type="SAM" id="Coils"/>
    </source>
</evidence>
<evidence type="ECO:0000256" key="10">
    <source>
        <dbReference type="ARBA" id="ARBA00023123"/>
    </source>
</evidence>
<proteinExistence type="inferred from homology"/>
<dbReference type="PROSITE" id="PS50096">
    <property type="entry name" value="IQ"/>
    <property type="match status" value="1"/>
</dbReference>
<dbReference type="Gene3D" id="1.20.58.530">
    <property type="match status" value="1"/>
</dbReference>
<comment type="subcellular location">
    <subcellularLocation>
        <location evidence="1">Cytoplasm</location>
        <location evidence="1">Myofibril</location>
    </subcellularLocation>
</comment>
<dbReference type="InterPro" id="IPR014751">
    <property type="entry name" value="XRCC4-like_C"/>
</dbReference>
<evidence type="ECO:0000256" key="2">
    <source>
        <dbReference type="ARBA" id="ARBA00008314"/>
    </source>
</evidence>
<dbReference type="Gene3D" id="1.20.120.720">
    <property type="entry name" value="Myosin VI head, motor domain, U50 subdomain"/>
    <property type="match status" value="1"/>
</dbReference>
<feature type="region of interest" description="Actin-binding" evidence="16">
    <location>
        <begin position="647"/>
        <end position="669"/>
    </location>
</feature>
<dbReference type="InterPro" id="IPR001609">
    <property type="entry name" value="Myosin_head_motor_dom-like"/>
</dbReference>
<dbReference type="SUPFAM" id="SSF52540">
    <property type="entry name" value="P-loop containing nucleoside triphosphate hydrolases"/>
    <property type="match status" value="1"/>
</dbReference>
<evidence type="ECO:0000259" key="19">
    <source>
        <dbReference type="PROSITE" id="PS51844"/>
    </source>
</evidence>
<keyword evidence="21" id="KW-1185">Reference proteome</keyword>
<dbReference type="PANTHER" id="PTHR45615:SF79">
    <property type="entry name" value="MYOSIN-4"/>
    <property type="match status" value="1"/>
</dbReference>
<dbReference type="InterPro" id="IPR004009">
    <property type="entry name" value="SH3_Myosin"/>
</dbReference>
<dbReference type="PANTHER" id="PTHR45615">
    <property type="entry name" value="MYOSIN HEAVY CHAIN, NON-MUSCLE"/>
    <property type="match status" value="1"/>
</dbReference>
<feature type="domain" description="Myosin motor" evidence="18">
    <location>
        <begin position="86"/>
        <end position="770"/>
    </location>
</feature>
<dbReference type="GO" id="GO:0051015">
    <property type="term" value="F:actin filament binding"/>
    <property type="evidence" value="ECO:0007669"/>
    <property type="project" value="InterPro"/>
</dbReference>
<dbReference type="GO" id="GO:0005516">
    <property type="term" value="F:calmodulin binding"/>
    <property type="evidence" value="ECO:0007669"/>
    <property type="project" value="UniProtKB-KW"/>
</dbReference>
<dbReference type="InterPro" id="IPR036961">
    <property type="entry name" value="Kinesin_motor_dom_sf"/>
</dbReference>
<dbReference type="PRINTS" id="PR00193">
    <property type="entry name" value="MYOSINHEAVY"/>
</dbReference>
<dbReference type="SUPFAM" id="SSF57997">
    <property type="entry name" value="Tropomyosin"/>
    <property type="match status" value="1"/>
</dbReference>
<dbReference type="Pfam" id="PF00063">
    <property type="entry name" value="Myosin_head"/>
    <property type="match status" value="1"/>
</dbReference>
<dbReference type="FunFam" id="1.20.5.370:FF:000003">
    <property type="entry name" value="Myosin heavy chain"/>
    <property type="match status" value="1"/>
</dbReference>
<evidence type="ECO:0000256" key="4">
    <source>
        <dbReference type="ARBA" id="ARBA00022481"/>
    </source>
</evidence>
<organism evidence="20 21">
    <name type="scientific">Canis lupus dingo</name>
    <name type="common">dingo</name>
    <dbReference type="NCBI Taxonomy" id="286419"/>
    <lineage>
        <taxon>Eukaryota</taxon>
        <taxon>Metazoa</taxon>
        <taxon>Chordata</taxon>
        <taxon>Craniata</taxon>
        <taxon>Vertebrata</taxon>
        <taxon>Euteleostomi</taxon>
        <taxon>Mammalia</taxon>
        <taxon>Eutheria</taxon>
        <taxon>Laurasiatheria</taxon>
        <taxon>Carnivora</taxon>
        <taxon>Caniformia</taxon>
        <taxon>Canidae</taxon>
        <taxon>Canis</taxon>
    </lineage>
</organism>
<evidence type="ECO:0000256" key="1">
    <source>
        <dbReference type="ARBA" id="ARBA00004657"/>
    </source>
</evidence>
<dbReference type="FunFam" id="3.40.850.10:FF:000024">
    <property type="entry name" value="Myosin heavy chain, isoform J"/>
    <property type="match status" value="1"/>
</dbReference>
<dbReference type="Pfam" id="PF02736">
    <property type="entry name" value="Myosin_N"/>
    <property type="match status" value="1"/>
</dbReference>
<keyword evidence="5" id="KW-0963">Cytoplasm</keyword>
<evidence type="ECO:0000256" key="7">
    <source>
        <dbReference type="ARBA" id="ARBA00022840"/>
    </source>
</evidence>
<evidence type="ECO:0000259" key="18">
    <source>
        <dbReference type="PROSITE" id="PS51456"/>
    </source>
</evidence>
<dbReference type="FunFam" id="1.20.5.370:FF:000002">
    <property type="entry name" value="Myosin heavy chain"/>
    <property type="match status" value="1"/>
</dbReference>
<evidence type="ECO:0000256" key="11">
    <source>
        <dbReference type="ARBA" id="ARBA00023175"/>
    </source>
</evidence>
<keyword evidence="13 16" id="KW-0009">Actin-binding</keyword>
<dbReference type="InterPro" id="IPR027417">
    <property type="entry name" value="P-loop_NTPase"/>
</dbReference>
<dbReference type="GO" id="GO:0005524">
    <property type="term" value="F:ATP binding"/>
    <property type="evidence" value="ECO:0007669"/>
    <property type="project" value="UniProtKB-UniRule"/>
</dbReference>
<dbReference type="CDD" id="cd01377">
    <property type="entry name" value="MYSc_class_II"/>
    <property type="match status" value="1"/>
</dbReference>
<keyword evidence="11 16" id="KW-0505">Motor protein</keyword>
<dbReference type="GO" id="GO:0016460">
    <property type="term" value="C:myosin II complex"/>
    <property type="evidence" value="ECO:0007669"/>
    <property type="project" value="TreeGrafter"/>
</dbReference>
<feature type="domain" description="Myosin N-terminal SH3-like" evidence="19">
    <location>
        <begin position="33"/>
        <end position="82"/>
    </location>
</feature>
<dbReference type="InterPro" id="IPR008989">
    <property type="entry name" value="Myosin_S1_N"/>
</dbReference>
<dbReference type="Proteomes" id="UP000694391">
    <property type="component" value="Unplaced"/>
</dbReference>
<dbReference type="Pfam" id="PF01576">
    <property type="entry name" value="Myosin_tail_1"/>
    <property type="match status" value="1"/>
</dbReference>
<evidence type="ECO:0000256" key="13">
    <source>
        <dbReference type="ARBA" id="ARBA00023203"/>
    </source>
</evidence>
<dbReference type="PROSITE" id="PS51456">
    <property type="entry name" value="MYOSIN_MOTOR"/>
    <property type="match status" value="1"/>
</dbReference>
<dbReference type="FunFam" id="2.30.30.360:FF:000001">
    <property type="entry name" value="Myosin heavy chain"/>
    <property type="match status" value="1"/>
</dbReference>
<dbReference type="Gene3D" id="1.20.5.370">
    <property type="match status" value="4"/>
</dbReference>
<name>A0A8C0JVM1_CANLU</name>
<dbReference type="PROSITE" id="PS51844">
    <property type="entry name" value="SH3_LIKE"/>
    <property type="match status" value="1"/>
</dbReference>
<dbReference type="SMART" id="SM00242">
    <property type="entry name" value="MYSc"/>
    <property type="match status" value="1"/>
</dbReference>
<keyword evidence="3" id="KW-0787">Thick filament</keyword>
<dbReference type="FunFam" id="1.20.5.4820:FF:000001">
    <property type="entry name" value="Myosin heavy chain"/>
    <property type="match status" value="1"/>
</dbReference>
<dbReference type="Gene3D" id="1.20.5.340">
    <property type="match status" value="5"/>
</dbReference>
<dbReference type="SUPFAM" id="SSF90257">
    <property type="entry name" value="Myosin rod fragments"/>
    <property type="match status" value="5"/>
</dbReference>
<keyword evidence="12" id="KW-0514">Muscle protein</keyword>
<feature type="coiled-coil region" evidence="17">
    <location>
        <begin position="834"/>
        <end position="1914"/>
    </location>
</feature>
<dbReference type="Gene3D" id="2.30.30.360">
    <property type="entry name" value="Myosin S1 fragment, N-terminal"/>
    <property type="match status" value="1"/>
</dbReference>
<evidence type="ECO:0000256" key="3">
    <source>
        <dbReference type="ARBA" id="ARBA00022433"/>
    </source>
</evidence>
<evidence type="ECO:0000256" key="6">
    <source>
        <dbReference type="ARBA" id="ARBA00022741"/>
    </source>
</evidence>
<dbReference type="FunFam" id="1.20.5.340:FF:000002">
    <property type="entry name" value="Myosin heavy chain"/>
    <property type="match status" value="1"/>
</dbReference>
<dbReference type="FunFam" id="1.20.5.370:FF:000001">
    <property type="entry name" value="Myosin heavy chain"/>
    <property type="match status" value="1"/>
</dbReference>
<keyword evidence="7 16" id="KW-0067">ATP-binding</keyword>
<dbReference type="GO" id="GO:0032982">
    <property type="term" value="C:myosin filament"/>
    <property type="evidence" value="ECO:0007669"/>
    <property type="project" value="UniProtKB-KW"/>
</dbReference>
<feature type="binding site" evidence="16">
    <location>
        <begin position="179"/>
        <end position="186"/>
    </location>
    <ligand>
        <name>ATP</name>
        <dbReference type="ChEBI" id="CHEBI:30616"/>
    </ligand>
</feature>
<keyword evidence="8" id="KW-0112">Calmodulin-binding</keyword>
<comment type="similarity">
    <text evidence="2 16">Belongs to the TRAFAC class myosin-kinesin ATPase superfamily. Myosin family.</text>
</comment>
<dbReference type="FunFam" id="1.20.5.370:FF:000008">
    <property type="entry name" value="Myosin heavy chain"/>
    <property type="match status" value="1"/>
</dbReference>
<evidence type="ECO:0000256" key="15">
    <source>
        <dbReference type="ARBA" id="ARBA00038612"/>
    </source>
</evidence>
<keyword evidence="10 16" id="KW-0518">Myosin</keyword>
<reference evidence="20" key="2">
    <citation type="submission" date="2025-09" db="UniProtKB">
        <authorList>
            <consortium name="Ensembl"/>
        </authorList>
    </citation>
    <scope>IDENTIFICATION</scope>
</reference>
<evidence type="ECO:0000256" key="5">
    <source>
        <dbReference type="ARBA" id="ARBA00022490"/>
    </source>
</evidence>
<dbReference type="FunFam" id="1.20.5.340:FF:000003">
    <property type="entry name" value="Myosin heavy chain"/>
    <property type="match status" value="1"/>
</dbReference>
<dbReference type="FunFam" id="1.10.10.820:FF:000001">
    <property type="entry name" value="Myosin heavy chain"/>
    <property type="match status" value="1"/>
</dbReference>
<sequence length="1928" mass="222001">MSSDAEMAVFGEAAPYLRKSEKERIEAQNRPFDAKNSVFVVDAKESYVKSTVQSREAGKVTVKTEAGTTVTVKEDQIFSMNPPKYDKIEDMAMMTHLHEPAVLYNLKERYAAWMIYTYSGLFCVTVNPYKWLPVYNPEVVTAYRGKKRQEAPPHIFSISDNAYQFMLTDRENQSILITGESGAGKTVNTKRVIQYFATIAITGEKKKEESTPDQIISANPLLEAFGNAKTVRNDNSSRFGKFIRIHFGATGKLASADIETYLLEKSRVTFQLKAERSYHIFYQIMSNKKPELIEMLLITTNPYDFAFVSQGEITVPSIDDQEELIATDSAVDILGFSPDEKAAIYKLTGAVMHYGNMKFKQKQREEQAEPDGTEVADKAAYLQSLNSADLLKALCYPRVKVGNEYVTKGQTVQQVYNSVGALAKSIYEKMFLWMVTRINQQLDTKQPRQYFIGVLDIAGFEIFDFNSLEQLCINFTNEKLQQFFNHHMFVLEQEEYKKEGIEWEFIDFGMDLAACIELIEKPMGIFSILEEECMFPKATDTSFKNKLYEQHLGKSNNFQKPKPAKGKAEAHFSLVHYAGTVDYNIAGWLDKNKDPLNETVVGLYQKSGMKTLALLFAGGQKSGGGKKGGKKKGSSFQTVSALFRENLNKLMTNLRSTHPHFVRCLIPNETKTPGAMEHELVLHQLRCNGVLEGIRICRKGFPSRILYADFKQRYKVLNASAIPEGQFIDSKKASEKLLGSIDIDHTQYKFGHTKVFFKAGLLGTLEEMRDEKLAQLITRTQAVCRGYLMRVEFKKMMERRESIFCIQYNVRAFMNVKHWPWMKLYFKIKPLLKSAETEKEMANMKEEFEKTKEELAKSEAKRKELEEKMVALMQEKNDLQLQVQSVNGLADAEERCDQLIKTKIQLEAKIKEVTERAEDEEEINAELTAKKRKLEDECSELKKDIDDLELTLAKVEKEKHATENKVKNLTEEMAGLDETIAKLTKEKKALQEAHQQTLDDLQAEEDKVNTLTKAKTKLEQQVDDLEGSLEQEKKLRMDLERAKRKLEGDLKLAQESTMDVENDKQQLDEKLKKKEFEMSNLQSKIEDEQALAMQLQKKIKELQARIEELEEEIEAERASRAKAEKQRSDLSRELEEISERLEEAGGATSAQIEMNKKREAEFQKMRRDLEEATLQHEATAATLRKKHADSVAELGEQIDNLQRVKQKLEKEKSELKMEIDDLASNMETVSKAKGNLEKTCRTLEDQLSEVKTKEEEQQRLINELSAQKARLHTESGEFSRQLDEKEALVSQLSRGKQAFTQQIEELKRQLEEESKAKNALAHALQSARHDCDLLREQYEEEQEAKAELQRSMSKANSEVAQWRTKYETDAIQRTEELEEAKKKLAQRLQEAEEHVEAVNSKCSSLEKTKQRLQSEVEDLMIDVERSNAACAALDKKQRNFDKVLAEWKQKYEETQAELEASQKEARALSTELFKVKNAYEESLDHLETLKRENKNLQQEISDLTEQIAEGGKHIHELEKVKKQIDQEKSELQAALEEAEGSLEHEEGKILRIQLELNQVKSEIDRKIAEKDEEIDQLKRNHLRVVESMQSTLDAEIRSRNDALRIKKKMEGDLNEMEIQLNHANRQAAEAIRNLRNTQGILKDTQLHLDDAIRGQDDLKEQLAMVERRANLMQAETEELRALLEQTERSRKVAEQELLDASERVQLLHTQNTSLINTKKKLETDISQIQGEMEDIVQEARNAEEKAKKAITDAAMMAEELKKEQDTSAHLERMKKNLEQTVKDLQHRLDEAEQLALKGGKKQIQKLEARVRELENEVENEQKRNVEAVKGLRKHERRVKELTYQTEEDRKNVLRLQDLVDKLQTKVKAYKRQAEEAEEQSNVNLAKFRKIQHELEEAEERADIAESQVNKLRVKSREVHTKCRMFVHC</sequence>
<dbReference type="FunFam" id="1.20.5.370:FF:000007">
    <property type="entry name" value="Myosin heavy chain"/>
    <property type="match status" value="1"/>
</dbReference>
<dbReference type="Gene3D" id="3.40.850.10">
    <property type="entry name" value="Kinesin motor domain"/>
    <property type="match status" value="1"/>
</dbReference>
<evidence type="ECO:0000256" key="8">
    <source>
        <dbReference type="ARBA" id="ARBA00022860"/>
    </source>
</evidence>
<evidence type="ECO:0000256" key="9">
    <source>
        <dbReference type="ARBA" id="ARBA00023054"/>
    </source>
</evidence>